<feature type="transmembrane region" description="Helical" evidence="1">
    <location>
        <begin position="311"/>
        <end position="330"/>
    </location>
</feature>
<evidence type="ECO:0000313" key="3">
    <source>
        <dbReference type="Proteomes" id="UP000886818"/>
    </source>
</evidence>
<sequence>MKKIGFLVSILIFIICFSIIGQAQTIDIEVNVGFDGKIKLGGMNPIKIILDAKENELVGDLKIYVGERIYTHPINLKSNTKKEYMFSIPVLKENEKLEVNIEKDGQVIENKTITLKILPKNTVFIGVLSDTPENYYGIKEMHKGLFHDKNIEVIKLNEEMSYTVKELENLNILILDNFYTNNLSNESEEILKKWIANGNILLIGDGKYAYKNLTGFLKGIEEKKNIGDGWVIPVKGNAFINMINKNITPFGINKILNNDNLDKRINASKNLYGAADYLLTPNYKTVCFLFSFLIIYILLLGIFMYFGKKKWLFSSIIMIACIVFYGFSFIGNLDKLKAVSAAVKIYHHGLDCYKFTSIYPDKEDNIRLQFVNGHFIDVLNGTDYVLDPVDKKVDYIIKKDEIDTNEPYSLYREETQCIKTHNIMAYIDNDTFKGEIINPIADKMYNCFLLVGDTVIPLGDLDGKEKKRINYKLDHSLRNLGDYNYLEKIYETAELDDYERQMFEYYFYNIDAFSYTNHLIGFSKGLEKVNVKDGKGNIKEIACNVFDLNMNYKENVYIPCEIIKPITDFEENEDKREFILEDGKEVKVYYAIPKNIYVKAIKLYTKVDGGRIDLEIYNQEENIWEELTSEKLKQEAVTKYISKGPLMIKIKGEGRMMLPQIEIKGNKREAGGGNV</sequence>
<keyword evidence="1" id="KW-0812">Transmembrane</keyword>
<keyword evidence="1" id="KW-1133">Transmembrane helix</keyword>
<organism evidence="2 3">
    <name type="scientific">Crassaminicella indica</name>
    <dbReference type="NCBI Taxonomy" id="2855394"/>
    <lineage>
        <taxon>Bacteria</taxon>
        <taxon>Bacillati</taxon>
        <taxon>Bacillota</taxon>
        <taxon>Clostridia</taxon>
        <taxon>Eubacteriales</taxon>
        <taxon>Clostridiaceae</taxon>
        <taxon>Crassaminicella</taxon>
    </lineage>
</organism>
<name>A0ABX8R9V9_9CLOT</name>
<keyword evidence="1" id="KW-0472">Membrane</keyword>
<dbReference type="RefSeq" id="WP_218281944.1">
    <property type="nucleotide sequence ID" value="NZ_CP078093.1"/>
</dbReference>
<keyword evidence="3" id="KW-1185">Reference proteome</keyword>
<feature type="transmembrane region" description="Helical" evidence="1">
    <location>
        <begin position="288"/>
        <end position="306"/>
    </location>
</feature>
<gene>
    <name evidence="2" type="ORF">KVH43_07515</name>
</gene>
<accession>A0ABX8R9V9</accession>
<proteinExistence type="predicted"/>
<dbReference type="Proteomes" id="UP000886818">
    <property type="component" value="Chromosome"/>
</dbReference>
<evidence type="ECO:0000256" key="1">
    <source>
        <dbReference type="SAM" id="Phobius"/>
    </source>
</evidence>
<protein>
    <submittedName>
        <fullName evidence="2">Uncharacterized protein</fullName>
    </submittedName>
</protein>
<dbReference type="EMBL" id="CP078093">
    <property type="protein sequence ID" value="QXM05244.1"/>
    <property type="molecule type" value="Genomic_DNA"/>
</dbReference>
<reference evidence="2" key="1">
    <citation type="submission" date="2021-07" db="EMBL/GenBank/DDBJ databases">
        <title>Complete genome sequence of Crassaminicella sp. 143-21, isolated from a deep-sea hydrothermal vent.</title>
        <authorList>
            <person name="Li X."/>
        </authorList>
    </citation>
    <scope>NUCLEOTIDE SEQUENCE</scope>
    <source>
        <strain evidence="2">143-21</strain>
    </source>
</reference>
<evidence type="ECO:0000313" key="2">
    <source>
        <dbReference type="EMBL" id="QXM05244.1"/>
    </source>
</evidence>